<dbReference type="Gene3D" id="1.25.10.10">
    <property type="entry name" value="Leucine-rich Repeat Variant"/>
    <property type="match status" value="1"/>
</dbReference>
<sequence>MDVILYVYDLSKGLARDLSCPLTGVQIDAIYHTSIVLDGTEYFFGRGIQQAAPGSTHHGQPMETINLGRTDLPLDVISEYMESLAETYHESSYDLFLRNCNNFTHDLAMFLVGKGIPDHIRNLPETFLNTPFGQMMKPYIDGMLRGATQGPDIQPVPASLPASAAVTETNVAQKPSKDQVRNASTLREVESLLASAKSSCAVIFFTSSTCPPCKIVYPTYDALAEEAGSKAVLIKVDISRAYDVSSHYQVRATPTFITYLRGEKENQWSGANTAELRGNVQLLLRMAWPPHPHSSLKLPSLERHIDQYISYKKFPPLDKLLSKVGAAAGDANIVALVNFIKASNTDQSKPPLPDLSQLTFFVKTKLLSLPAETHFAILDLFRVAFSDPRVSGYFAEEHGHGTILTLMSRANDLADTQYNQQLVMTHLACNLFTSHLYLTQLSSHDALRHTCIKLATNALLDHRSSLKATGTSLIFNLAAANHNKRLLDPPEAESLPEADQFELVASVVEAIRAEKESPETLHGLLLSLGLLVHHAPVGGEVVELCRALEVESIISEKTAVDAFKKEKALLQEIGKELIGKGLILN</sequence>
<dbReference type="InterPro" id="IPR042266">
    <property type="entry name" value="PPPDE_sf"/>
</dbReference>
<dbReference type="InterPro" id="IPR013535">
    <property type="entry name" value="PUL_dom"/>
</dbReference>
<evidence type="ECO:0000259" key="6">
    <source>
        <dbReference type="PROSITE" id="PS51858"/>
    </source>
</evidence>
<dbReference type="PROSITE" id="PS00194">
    <property type="entry name" value="THIOREDOXIN_1"/>
    <property type="match status" value="1"/>
</dbReference>
<dbReference type="EMBL" id="LHPN01000009">
    <property type="protein sequence ID" value="OAL70526.1"/>
    <property type="molecule type" value="Genomic_DNA"/>
</dbReference>
<evidence type="ECO:0000313" key="7">
    <source>
        <dbReference type="EMBL" id="OAL70526.1"/>
    </source>
</evidence>
<evidence type="ECO:0000259" key="5">
    <source>
        <dbReference type="PROSITE" id="PS51396"/>
    </source>
</evidence>
<gene>
    <name evidence="7" type="ORF">A7D00_5492</name>
</gene>
<dbReference type="PROSITE" id="PS51396">
    <property type="entry name" value="PUL"/>
    <property type="match status" value="1"/>
</dbReference>
<keyword evidence="3" id="KW-0378">Hydrolase</keyword>
<dbReference type="InterPro" id="IPR017937">
    <property type="entry name" value="Thioredoxin_CS"/>
</dbReference>
<dbReference type="AlphaFoldDB" id="A0A178FF34"/>
<protein>
    <recommendedName>
        <fullName evidence="9">Thioredoxin</fullName>
    </recommendedName>
</protein>
<dbReference type="GO" id="GO:0070646">
    <property type="term" value="P:protein modification by small protein removal"/>
    <property type="evidence" value="ECO:0007669"/>
    <property type="project" value="TreeGrafter"/>
</dbReference>
<organism evidence="7 8">
    <name type="scientific">Trichophyton violaceum</name>
    <dbReference type="NCBI Taxonomy" id="34388"/>
    <lineage>
        <taxon>Eukaryota</taxon>
        <taxon>Fungi</taxon>
        <taxon>Dikarya</taxon>
        <taxon>Ascomycota</taxon>
        <taxon>Pezizomycotina</taxon>
        <taxon>Eurotiomycetes</taxon>
        <taxon>Eurotiomycetidae</taxon>
        <taxon>Onygenales</taxon>
        <taxon>Arthrodermataceae</taxon>
        <taxon>Trichophyton</taxon>
    </lineage>
</organism>
<evidence type="ECO:0000256" key="3">
    <source>
        <dbReference type="ARBA" id="ARBA00022801"/>
    </source>
</evidence>
<reference evidence="7 8" key="1">
    <citation type="submission" date="2016-05" db="EMBL/GenBank/DDBJ databases">
        <title>Genome sequencing of Trichophyton violaceum CMCC(F)T3l isolated from hair.</title>
        <authorList>
            <person name="Zhan P."/>
            <person name="Tao Y."/>
            <person name="Liu W."/>
        </authorList>
    </citation>
    <scope>NUCLEOTIDE SEQUENCE [LARGE SCALE GENOMIC DNA]</scope>
    <source>
        <strain evidence="8">CMCC(F)T3l</strain>
    </source>
</reference>
<dbReference type="GO" id="GO:0008233">
    <property type="term" value="F:peptidase activity"/>
    <property type="evidence" value="ECO:0007669"/>
    <property type="project" value="UniProtKB-KW"/>
</dbReference>
<evidence type="ECO:0008006" key="9">
    <source>
        <dbReference type="Google" id="ProtNLM"/>
    </source>
</evidence>
<keyword evidence="8" id="KW-1185">Reference proteome</keyword>
<dbReference type="Proteomes" id="UP000243519">
    <property type="component" value="Unassembled WGS sequence"/>
</dbReference>
<evidence type="ECO:0000256" key="1">
    <source>
        <dbReference type="ARBA" id="ARBA00008140"/>
    </source>
</evidence>
<dbReference type="Pfam" id="PF05903">
    <property type="entry name" value="Peptidase_C97"/>
    <property type="match status" value="1"/>
</dbReference>
<dbReference type="InterPro" id="IPR013766">
    <property type="entry name" value="Thioredoxin_domain"/>
</dbReference>
<comment type="similarity">
    <text evidence="1">Belongs to the DeSI family.</text>
</comment>
<evidence type="ECO:0000256" key="2">
    <source>
        <dbReference type="ARBA" id="ARBA00022670"/>
    </source>
</evidence>
<feature type="domain" description="PPPDE" evidence="6">
    <location>
        <begin position="1"/>
        <end position="141"/>
    </location>
</feature>
<dbReference type="PROSITE" id="PS51352">
    <property type="entry name" value="THIOREDOXIN_2"/>
    <property type="match status" value="1"/>
</dbReference>
<dbReference type="Pfam" id="PF00085">
    <property type="entry name" value="Thioredoxin"/>
    <property type="match status" value="1"/>
</dbReference>
<dbReference type="Gene3D" id="3.40.30.10">
    <property type="entry name" value="Glutaredoxin"/>
    <property type="match status" value="1"/>
</dbReference>
<evidence type="ECO:0000313" key="8">
    <source>
        <dbReference type="Proteomes" id="UP000243519"/>
    </source>
</evidence>
<dbReference type="InterPro" id="IPR036249">
    <property type="entry name" value="Thioredoxin-like_sf"/>
</dbReference>
<dbReference type="SMART" id="SM01179">
    <property type="entry name" value="DUF862"/>
    <property type="match status" value="1"/>
</dbReference>
<feature type="domain" description="Thioredoxin" evidence="4">
    <location>
        <begin position="154"/>
        <end position="310"/>
    </location>
</feature>
<dbReference type="Pfam" id="PF08324">
    <property type="entry name" value="PUL"/>
    <property type="match status" value="1"/>
</dbReference>
<accession>A0A178FF34</accession>
<dbReference type="OrthoDB" id="21221at2759"/>
<dbReference type="GO" id="GO:0006508">
    <property type="term" value="P:proteolysis"/>
    <property type="evidence" value="ECO:0007669"/>
    <property type="project" value="UniProtKB-KW"/>
</dbReference>
<proteinExistence type="inferred from homology"/>
<feature type="domain" description="PUL" evidence="5">
    <location>
        <begin position="286"/>
        <end position="580"/>
    </location>
</feature>
<comment type="caution">
    <text evidence="7">The sequence shown here is derived from an EMBL/GenBank/DDBJ whole genome shotgun (WGS) entry which is preliminary data.</text>
</comment>
<dbReference type="SUPFAM" id="SSF52833">
    <property type="entry name" value="Thioredoxin-like"/>
    <property type="match status" value="1"/>
</dbReference>
<dbReference type="CDD" id="cd02947">
    <property type="entry name" value="TRX_family"/>
    <property type="match status" value="1"/>
</dbReference>
<name>A0A178FF34_TRIVO</name>
<dbReference type="PANTHER" id="PTHR12378">
    <property type="entry name" value="DESUMOYLATING ISOPEPTIDASE"/>
    <property type="match status" value="1"/>
</dbReference>
<keyword evidence="2" id="KW-0645">Protease</keyword>
<dbReference type="PROSITE" id="PS51858">
    <property type="entry name" value="PPPDE"/>
    <property type="match status" value="1"/>
</dbReference>
<dbReference type="InterPro" id="IPR011989">
    <property type="entry name" value="ARM-like"/>
</dbReference>
<dbReference type="Gene3D" id="3.90.1720.30">
    <property type="entry name" value="PPPDE domains"/>
    <property type="match status" value="1"/>
</dbReference>
<dbReference type="InterPro" id="IPR008580">
    <property type="entry name" value="PPPDE_dom"/>
</dbReference>
<evidence type="ECO:0000259" key="4">
    <source>
        <dbReference type="PROSITE" id="PS51352"/>
    </source>
</evidence>
<dbReference type="PANTHER" id="PTHR12378:SF7">
    <property type="entry name" value="DESUMOYLATING ISOPEPTIDASE 1"/>
    <property type="match status" value="1"/>
</dbReference>